<dbReference type="Gene3D" id="1.10.510.10">
    <property type="entry name" value="Transferase(Phosphotransferase) domain 1"/>
    <property type="match status" value="1"/>
</dbReference>
<dbReference type="InterPro" id="IPR017441">
    <property type="entry name" value="Protein_kinase_ATP_BS"/>
</dbReference>
<evidence type="ECO:0000313" key="9">
    <source>
        <dbReference type="Proteomes" id="UP000545761"/>
    </source>
</evidence>
<dbReference type="PROSITE" id="PS00108">
    <property type="entry name" value="PROTEIN_KINASE_ST"/>
    <property type="match status" value="1"/>
</dbReference>
<feature type="compositionally biased region" description="Polar residues" evidence="6">
    <location>
        <begin position="458"/>
        <end position="472"/>
    </location>
</feature>
<evidence type="ECO:0000259" key="7">
    <source>
        <dbReference type="PROSITE" id="PS50011"/>
    </source>
</evidence>
<comment type="caution">
    <text evidence="8">The sequence shown here is derived from an EMBL/GenBank/DDBJ whole genome shotgun (WGS) entry which is preliminary data.</text>
</comment>
<name>A0A7W0ID25_9ACTN</name>
<feature type="binding site" evidence="5">
    <location>
        <position position="52"/>
    </location>
    <ligand>
        <name>ATP</name>
        <dbReference type="ChEBI" id="CHEBI:30616"/>
    </ligand>
</feature>
<dbReference type="PROSITE" id="PS50011">
    <property type="entry name" value="PROTEIN_KINASE_DOM"/>
    <property type="match status" value="1"/>
</dbReference>
<evidence type="ECO:0000256" key="3">
    <source>
        <dbReference type="ARBA" id="ARBA00022777"/>
    </source>
</evidence>
<dbReference type="AlphaFoldDB" id="A0A7W0ID25"/>
<keyword evidence="4 5" id="KW-0067">ATP-binding</keyword>
<evidence type="ECO:0000256" key="5">
    <source>
        <dbReference type="PROSITE-ProRule" id="PRU10141"/>
    </source>
</evidence>
<dbReference type="RefSeq" id="WP_181661734.1">
    <property type="nucleotide sequence ID" value="NZ_JACEHE010000033.1"/>
</dbReference>
<feature type="region of interest" description="Disordered" evidence="6">
    <location>
        <begin position="368"/>
        <end position="390"/>
    </location>
</feature>
<dbReference type="SMART" id="SM00220">
    <property type="entry name" value="S_TKc"/>
    <property type="match status" value="1"/>
</dbReference>
<organism evidence="8 9">
    <name type="scientific">Streptomyces himalayensis subsp. himalayensis</name>
    <dbReference type="NCBI Taxonomy" id="2756131"/>
    <lineage>
        <taxon>Bacteria</taxon>
        <taxon>Bacillati</taxon>
        <taxon>Actinomycetota</taxon>
        <taxon>Actinomycetes</taxon>
        <taxon>Kitasatosporales</taxon>
        <taxon>Streptomycetaceae</taxon>
        <taxon>Streptomyces</taxon>
        <taxon>Streptomyces himalayensis</taxon>
    </lineage>
</organism>
<keyword evidence="1" id="KW-0808">Transferase</keyword>
<dbReference type="GO" id="GO:0004674">
    <property type="term" value="F:protein serine/threonine kinase activity"/>
    <property type="evidence" value="ECO:0007669"/>
    <property type="project" value="UniProtKB-KW"/>
</dbReference>
<dbReference type="GO" id="GO:0005524">
    <property type="term" value="F:ATP binding"/>
    <property type="evidence" value="ECO:0007669"/>
    <property type="project" value="UniProtKB-UniRule"/>
</dbReference>
<dbReference type="PANTHER" id="PTHR43289:SF34">
    <property type="entry name" value="SERINE_THREONINE-PROTEIN KINASE YBDM-RELATED"/>
    <property type="match status" value="1"/>
</dbReference>
<keyword evidence="8" id="KW-0723">Serine/threonine-protein kinase</keyword>
<evidence type="ECO:0000256" key="1">
    <source>
        <dbReference type="ARBA" id="ARBA00022679"/>
    </source>
</evidence>
<sequence length="663" mass="66535">MQTGTGAEKFQPLRDDDPGTAGGYRLVARLGAGGMGRVYLSHTPGGRPVAVKVIRPELADDADFRDRFRQEVANARRVQGVCTVPVLDSDTEGPMPWLATAYVPGPSLAEAVKEHGPLPAETVLLLTAGVAEALQDIHRAGVVHRDLKPSNVLLAADGPRVIDFGVARAVDATALTHSGSAIGTPAFMAPEQALGGEITGAADVFSLGQITAFAATGAGAFGDGPSHGVLYRIVHEEPQLSQLPDVLAELVAGCLHKEPARRLTPADVIRLCAAANPEGGLRRVESWLPSSVAGQLAQHAAREAQPARADTMALRIPRQGALGQGGASLGQGVTGGEFGAPAAFGAASPDPAANGCAFGAPAGTGAAAGPVGAARSAAPAGPGAAAGSAAAAGAGAGGALHSASTSAALVEPAPRGRTKRWGLVTGGAVVLTAATVTGALFLSGVLRPTEQAEDANAQAGQISSPTAEQLPTASGHPSASPSKKPKAKKTTAPSSSPNRTSPPGSADPATSPTPAAARKPTATAAAQPPSVTYTGIRLTASHDLYLGDSPVRAKADTGTSDEDFTYAVYSSGAVVAPGSTSQSKMTRLAPRAAGTLDSCLAQTGSESYVWVRDLAVGDRLCVISGTGHVGLITFRGTAPSPDATDYITVDVKVWRNAVDPVAG</sequence>
<evidence type="ECO:0000256" key="4">
    <source>
        <dbReference type="ARBA" id="ARBA00022840"/>
    </source>
</evidence>
<accession>A0A7W0ID25</accession>
<evidence type="ECO:0000256" key="6">
    <source>
        <dbReference type="SAM" id="MobiDB-lite"/>
    </source>
</evidence>
<dbReference type="Proteomes" id="UP000545761">
    <property type="component" value="Unassembled WGS sequence"/>
</dbReference>
<keyword evidence="2 5" id="KW-0547">Nucleotide-binding</keyword>
<feature type="domain" description="Protein kinase" evidence="7">
    <location>
        <begin position="24"/>
        <end position="288"/>
    </location>
</feature>
<dbReference type="PANTHER" id="PTHR43289">
    <property type="entry name" value="MITOGEN-ACTIVATED PROTEIN KINASE KINASE KINASE 20-RELATED"/>
    <property type="match status" value="1"/>
</dbReference>
<dbReference type="Gene3D" id="3.30.200.20">
    <property type="entry name" value="Phosphorylase Kinase, domain 1"/>
    <property type="match status" value="1"/>
</dbReference>
<dbReference type="PROSITE" id="PS00107">
    <property type="entry name" value="PROTEIN_KINASE_ATP"/>
    <property type="match status" value="1"/>
</dbReference>
<dbReference type="InterPro" id="IPR011009">
    <property type="entry name" value="Kinase-like_dom_sf"/>
</dbReference>
<proteinExistence type="predicted"/>
<reference evidence="8 9" key="1">
    <citation type="submission" date="2020-07" db="EMBL/GenBank/DDBJ databases">
        <title>Streptomyces isolated from Indian soil.</title>
        <authorList>
            <person name="Mandal S."/>
            <person name="Maiti P.K."/>
        </authorList>
    </citation>
    <scope>NUCLEOTIDE SEQUENCE [LARGE SCALE GENOMIC DNA]</scope>
    <source>
        <strain evidence="8 9">PSKA28</strain>
    </source>
</reference>
<feature type="region of interest" description="Disordered" evidence="6">
    <location>
        <begin position="452"/>
        <end position="530"/>
    </location>
</feature>
<dbReference type="InterPro" id="IPR008271">
    <property type="entry name" value="Ser/Thr_kinase_AS"/>
</dbReference>
<evidence type="ECO:0000313" key="8">
    <source>
        <dbReference type="EMBL" id="MBA2950809.1"/>
    </source>
</evidence>
<dbReference type="SUPFAM" id="SSF56112">
    <property type="entry name" value="Protein kinase-like (PK-like)"/>
    <property type="match status" value="1"/>
</dbReference>
<protein>
    <submittedName>
        <fullName evidence="8">Serine/threonine protein kinase</fullName>
    </submittedName>
</protein>
<keyword evidence="3 8" id="KW-0418">Kinase</keyword>
<dbReference type="EMBL" id="JACEHE010000033">
    <property type="protein sequence ID" value="MBA2950809.1"/>
    <property type="molecule type" value="Genomic_DNA"/>
</dbReference>
<evidence type="ECO:0000256" key="2">
    <source>
        <dbReference type="ARBA" id="ARBA00022741"/>
    </source>
</evidence>
<dbReference type="InterPro" id="IPR000719">
    <property type="entry name" value="Prot_kinase_dom"/>
</dbReference>
<dbReference type="CDD" id="cd14014">
    <property type="entry name" value="STKc_PknB_like"/>
    <property type="match status" value="1"/>
</dbReference>
<feature type="region of interest" description="Disordered" evidence="6">
    <location>
        <begin position="1"/>
        <end position="21"/>
    </location>
</feature>
<dbReference type="Pfam" id="PF00069">
    <property type="entry name" value="Pkinase"/>
    <property type="match status" value="1"/>
</dbReference>
<feature type="compositionally biased region" description="Low complexity" evidence="6">
    <location>
        <begin position="490"/>
        <end position="530"/>
    </location>
</feature>
<gene>
    <name evidence="8" type="ORF">H1D24_34855</name>
</gene>